<protein>
    <submittedName>
        <fullName evidence="1">Uncharacterized protein</fullName>
    </submittedName>
</protein>
<name>A0ACB9CKY2_ARCLA</name>
<dbReference type="Proteomes" id="UP001055879">
    <property type="component" value="Linkage Group LG04"/>
</dbReference>
<evidence type="ECO:0000313" key="2">
    <source>
        <dbReference type="Proteomes" id="UP001055879"/>
    </source>
</evidence>
<organism evidence="1 2">
    <name type="scientific">Arctium lappa</name>
    <name type="common">Greater burdock</name>
    <name type="synonym">Lappa major</name>
    <dbReference type="NCBI Taxonomy" id="4217"/>
    <lineage>
        <taxon>Eukaryota</taxon>
        <taxon>Viridiplantae</taxon>
        <taxon>Streptophyta</taxon>
        <taxon>Embryophyta</taxon>
        <taxon>Tracheophyta</taxon>
        <taxon>Spermatophyta</taxon>
        <taxon>Magnoliopsida</taxon>
        <taxon>eudicotyledons</taxon>
        <taxon>Gunneridae</taxon>
        <taxon>Pentapetalae</taxon>
        <taxon>asterids</taxon>
        <taxon>campanulids</taxon>
        <taxon>Asterales</taxon>
        <taxon>Asteraceae</taxon>
        <taxon>Carduoideae</taxon>
        <taxon>Cardueae</taxon>
        <taxon>Arctiinae</taxon>
        <taxon>Arctium</taxon>
    </lineage>
</organism>
<keyword evidence="2" id="KW-1185">Reference proteome</keyword>
<reference evidence="2" key="1">
    <citation type="journal article" date="2022" name="Mol. Ecol. Resour.">
        <title>The genomes of chicory, endive, great burdock and yacon provide insights into Asteraceae palaeo-polyploidization history and plant inulin production.</title>
        <authorList>
            <person name="Fan W."/>
            <person name="Wang S."/>
            <person name="Wang H."/>
            <person name="Wang A."/>
            <person name="Jiang F."/>
            <person name="Liu H."/>
            <person name="Zhao H."/>
            <person name="Xu D."/>
            <person name="Zhang Y."/>
        </authorList>
    </citation>
    <scope>NUCLEOTIDE SEQUENCE [LARGE SCALE GENOMIC DNA]</scope>
    <source>
        <strain evidence="2">cv. Niubang</strain>
    </source>
</reference>
<gene>
    <name evidence="1" type="ORF">L6452_14396</name>
</gene>
<proteinExistence type="predicted"/>
<reference evidence="1 2" key="2">
    <citation type="journal article" date="2022" name="Mol. Ecol. Resour.">
        <title>The genomes of chicory, endive, great burdock and yacon provide insights into Asteraceae paleo-polyploidization history and plant inulin production.</title>
        <authorList>
            <person name="Fan W."/>
            <person name="Wang S."/>
            <person name="Wang H."/>
            <person name="Wang A."/>
            <person name="Jiang F."/>
            <person name="Liu H."/>
            <person name="Zhao H."/>
            <person name="Xu D."/>
            <person name="Zhang Y."/>
        </authorList>
    </citation>
    <scope>NUCLEOTIDE SEQUENCE [LARGE SCALE GENOMIC DNA]</scope>
    <source>
        <strain evidence="2">cv. Niubang</strain>
    </source>
</reference>
<comment type="caution">
    <text evidence="1">The sequence shown here is derived from an EMBL/GenBank/DDBJ whole genome shotgun (WGS) entry which is preliminary data.</text>
</comment>
<evidence type="ECO:0000313" key="1">
    <source>
        <dbReference type="EMBL" id="KAI3734914.1"/>
    </source>
</evidence>
<accession>A0ACB9CKY2</accession>
<sequence length="502" mass="56347">MDEDTKSTKKPQFPAHPLLCSLKPPSVGALFMDPKPPSPTPHVLIFPCPAQGHVNSMLKLTELLLTGGLHITFFISAKDHHRLTRYTTAHSHFNTNPGFRFHVIHGLYEGPMDTGEKLTIILDSLSKVTTPLLRNMLLDSPVACLIADGILGFTLDAAEGTGVPVFFFRTISACAFWAYFCIPDLITSGDLPFHGTDLDKQIVGVKGMEGFLRLRDLPSFCRSDVNDEMLQRIASITRRTQDSHALILNTFDELEGPILSEIRKYCPNIYTIGPLHAHLKSRSTSKSTSSNNLFEEDKTCIGWLDQQAPKSVLYVSFGSITTITREQLIEFWHGLVNSGKRFLWVIREDLLLDHGDDNKVPSELKDVTRERGYIVGWAPQEDVLAHPAVGGFLTHNGWNSTLESIVEGVPMVSWPFFADQQTNSRYVDVVWKLGLDMKDTCDRTIIVRMIKEVMDVKNEEFTKSTHRMAKLAKECVSKDGSSYSNLDRLIEDIKTMNVRSPL</sequence>
<dbReference type="EMBL" id="CM042050">
    <property type="protein sequence ID" value="KAI3734914.1"/>
    <property type="molecule type" value="Genomic_DNA"/>
</dbReference>